<reference evidence="2 3" key="1">
    <citation type="journal article" date="2019" name="Sci. Rep.">
        <title>Orb-weaving spider Araneus ventricosus genome elucidates the spidroin gene catalogue.</title>
        <authorList>
            <person name="Kono N."/>
            <person name="Nakamura H."/>
            <person name="Ohtoshi R."/>
            <person name="Moran D.A.P."/>
            <person name="Shinohara A."/>
            <person name="Yoshida Y."/>
            <person name="Fujiwara M."/>
            <person name="Mori M."/>
            <person name="Tomita M."/>
            <person name="Arakawa K."/>
        </authorList>
    </citation>
    <scope>NUCLEOTIDE SEQUENCE [LARGE SCALE GENOMIC DNA]</scope>
</reference>
<comment type="caution">
    <text evidence="2">The sequence shown here is derived from an EMBL/GenBank/DDBJ whole genome shotgun (WGS) entry which is preliminary data.</text>
</comment>
<dbReference type="EMBL" id="BGPR01000010">
    <property type="protein sequence ID" value="GBL76787.1"/>
    <property type="molecule type" value="Genomic_DNA"/>
</dbReference>
<dbReference type="Proteomes" id="UP000499080">
    <property type="component" value="Unassembled WGS sequence"/>
</dbReference>
<evidence type="ECO:0000313" key="2">
    <source>
        <dbReference type="EMBL" id="GBL76787.1"/>
    </source>
</evidence>
<protein>
    <submittedName>
        <fullName evidence="2">Uncharacterized protein</fullName>
    </submittedName>
</protein>
<name>A0A4Y2AB29_ARAVE</name>
<sequence length="96" mass="10220">MGRACPLSNLKRERENCFVVPAASAVGPDGATQQSATSQRPSGKANRLHALRKMQPPDVAFCLTSPHGGDEVCERSSSRVAPQVKSRMGSSVRELA</sequence>
<keyword evidence="3" id="KW-1185">Reference proteome</keyword>
<dbReference type="AlphaFoldDB" id="A0A4Y2AB29"/>
<proteinExistence type="predicted"/>
<evidence type="ECO:0000313" key="3">
    <source>
        <dbReference type="Proteomes" id="UP000499080"/>
    </source>
</evidence>
<feature type="region of interest" description="Disordered" evidence="1">
    <location>
        <begin position="68"/>
        <end position="96"/>
    </location>
</feature>
<feature type="region of interest" description="Disordered" evidence="1">
    <location>
        <begin position="24"/>
        <end position="43"/>
    </location>
</feature>
<gene>
    <name evidence="2" type="ORF">AVEN_53456_1</name>
</gene>
<accession>A0A4Y2AB29</accession>
<feature type="compositionally biased region" description="Polar residues" evidence="1">
    <location>
        <begin position="31"/>
        <end position="41"/>
    </location>
</feature>
<evidence type="ECO:0000256" key="1">
    <source>
        <dbReference type="SAM" id="MobiDB-lite"/>
    </source>
</evidence>
<feature type="compositionally biased region" description="Basic and acidic residues" evidence="1">
    <location>
        <begin position="68"/>
        <end position="77"/>
    </location>
</feature>
<organism evidence="2 3">
    <name type="scientific">Araneus ventricosus</name>
    <name type="common">Orbweaver spider</name>
    <name type="synonym">Epeira ventricosa</name>
    <dbReference type="NCBI Taxonomy" id="182803"/>
    <lineage>
        <taxon>Eukaryota</taxon>
        <taxon>Metazoa</taxon>
        <taxon>Ecdysozoa</taxon>
        <taxon>Arthropoda</taxon>
        <taxon>Chelicerata</taxon>
        <taxon>Arachnida</taxon>
        <taxon>Araneae</taxon>
        <taxon>Araneomorphae</taxon>
        <taxon>Entelegynae</taxon>
        <taxon>Araneoidea</taxon>
        <taxon>Araneidae</taxon>
        <taxon>Araneus</taxon>
    </lineage>
</organism>